<evidence type="ECO:0000313" key="7">
    <source>
        <dbReference type="EMBL" id="AYQ57380.1"/>
    </source>
</evidence>
<evidence type="ECO:0000313" key="10">
    <source>
        <dbReference type="Proteomes" id="UP000643672"/>
    </source>
</evidence>
<dbReference type="GO" id="GO:0005886">
    <property type="term" value="C:plasma membrane"/>
    <property type="evidence" value="ECO:0007669"/>
    <property type="project" value="UniProtKB-SubCell"/>
</dbReference>
<evidence type="ECO:0000256" key="5">
    <source>
        <dbReference type="ARBA" id="ARBA00023136"/>
    </source>
</evidence>
<feature type="transmembrane region" description="Helical" evidence="6">
    <location>
        <begin position="144"/>
        <end position="165"/>
    </location>
</feature>
<evidence type="ECO:0000256" key="3">
    <source>
        <dbReference type="ARBA" id="ARBA00022692"/>
    </source>
</evidence>
<proteinExistence type="predicted"/>
<evidence type="ECO:0000256" key="1">
    <source>
        <dbReference type="ARBA" id="ARBA00004651"/>
    </source>
</evidence>
<comment type="subcellular location">
    <subcellularLocation>
        <location evidence="1">Cell membrane</location>
        <topology evidence="1">Multi-pass membrane protein</topology>
    </subcellularLocation>
</comment>
<evidence type="ECO:0000256" key="4">
    <source>
        <dbReference type="ARBA" id="ARBA00022989"/>
    </source>
</evidence>
<evidence type="ECO:0000256" key="2">
    <source>
        <dbReference type="ARBA" id="ARBA00022475"/>
    </source>
</evidence>
<gene>
    <name evidence="7" type="ORF">MS2017_1706</name>
    <name evidence="8" type="ORF">THERMOS_1937</name>
</gene>
<feature type="transmembrane region" description="Helical" evidence="6">
    <location>
        <begin position="181"/>
        <end position="201"/>
    </location>
</feature>
<dbReference type="Pfam" id="PF01810">
    <property type="entry name" value="LysE"/>
    <property type="match status" value="1"/>
</dbReference>
<feature type="transmembrane region" description="Helical" evidence="6">
    <location>
        <begin position="76"/>
        <end position="94"/>
    </location>
</feature>
<accession>A0A3G3INK1</accession>
<evidence type="ECO:0000256" key="6">
    <source>
        <dbReference type="SAM" id="Phobius"/>
    </source>
</evidence>
<sequence length="202" mass="23109">MQSMNFQYFLLFFGLMFPLVFSPGPANIVFTMAGIKQGVKKSIPLIIGVNLVSILYSLLIGFGLGEVLKHYPELMTILKIVGALYLVYLAYKFIKPRQRQTSVKNTYTFWNGVILQALNPKGFSMQLLMFSVLLDGSFKQIEQIFYLIFMLAILNISTHFTWILIGNSLSQWMSNPVTEKILNYLFSSTLLLIAIWIVLYVH</sequence>
<dbReference type="PANTHER" id="PTHR30086">
    <property type="entry name" value="ARGININE EXPORTER PROTEIN ARGO"/>
    <property type="match status" value="1"/>
</dbReference>
<dbReference type="RefSeq" id="WP_237731894.1">
    <property type="nucleotide sequence ID" value="NZ_CAESAQ020000078.1"/>
</dbReference>
<keyword evidence="10" id="KW-1185">Reference proteome</keyword>
<dbReference type="Proteomes" id="UP000643672">
    <property type="component" value="Unassembled WGS sequence"/>
</dbReference>
<dbReference type="GO" id="GO:0033228">
    <property type="term" value="P:cysteine export across plasma membrane"/>
    <property type="evidence" value="ECO:0007669"/>
    <property type="project" value="TreeGrafter"/>
</dbReference>
<keyword evidence="4 6" id="KW-1133">Transmembrane helix</keyword>
<dbReference type="Proteomes" id="UP000278334">
    <property type="component" value="Chromosome"/>
</dbReference>
<dbReference type="AlphaFoldDB" id="A0A3G3INK1"/>
<evidence type="ECO:0000313" key="8">
    <source>
        <dbReference type="EMBL" id="CAB5504319.1"/>
    </source>
</evidence>
<feature type="transmembrane region" description="Helical" evidence="6">
    <location>
        <begin position="6"/>
        <end position="30"/>
    </location>
</feature>
<keyword evidence="5 6" id="KW-0472">Membrane</keyword>
<keyword evidence="3 6" id="KW-0812">Transmembrane</keyword>
<dbReference type="EMBL" id="CAESAQ020000078">
    <property type="protein sequence ID" value="CAB5504319.1"/>
    <property type="molecule type" value="Genomic_DNA"/>
</dbReference>
<organism evidence="7 9">
    <name type="scientific">Bathymodiolus thermophilus thioautotrophic gill symbiont</name>
    <dbReference type="NCBI Taxonomy" id="2360"/>
    <lineage>
        <taxon>Bacteria</taxon>
        <taxon>Pseudomonadati</taxon>
        <taxon>Pseudomonadota</taxon>
        <taxon>Gammaproteobacteria</taxon>
        <taxon>sulfur-oxidizing symbionts</taxon>
    </lineage>
</organism>
<reference evidence="7 9" key="1">
    <citation type="submission" date="2017-11" db="EMBL/GenBank/DDBJ databases">
        <title>Genome sequence of the bacterial symbiont EPR9N from a vent mussel Bathymodiolus thermophilus.</title>
        <authorList>
            <person name="Won Y.-J."/>
        </authorList>
    </citation>
    <scope>NUCLEOTIDE SEQUENCE [LARGE SCALE GENOMIC DNA]</scope>
    <source>
        <strain evidence="7 9">EPR9N</strain>
    </source>
</reference>
<dbReference type="KEGG" id="bthg:MS2017_1706"/>
<protein>
    <submittedName>
        <fullName evidence="7">Threonine transporter</fullName>
    </submittedName>
</protein>
<dbReference type="InterPro" id="IPR001123">
    <property type="entry name" value="LeuE-type"/>
</dbReference>
<evidence type="ECO:0000313" key="9">
    <source>
        <dbReference type="Proteomes" id="UP000278334"/>
    </source>
</evidence>
<name>A0A3G3INK1_9GAMM</name>
<reference evidence="8 10" key="2">
    <citation type="submission" date="2020-05" db="EMBL/GenBank/DDBJ databases">
        <authorList>
            <person name="Petersen J."/>
            <person name="Sayavedra L."/>
        </authorList>
    </citation>
    <scope>NUCLEOTIDE SEQUENCE [LARGE SCALE GENOMIC DNA]</scope>
    <source>
        <strain evidence="8">B thermophilus SOXS</strain>
    </source>
</reference>
<feature type="transmembrane region" description="Helical" evidence="6">
    <location>
        <begin position="42"/>
        <end position="64"/>
    </location>
</feature>
<dbReference type="EMBL" id="CP024634">
    <property type="protein sequence ID" value="AYQ57380.1"/>
    <property type="molecule type" value="Genomic_DNA"/>
</dbReference>
<keyword evidence="2" id="KW-1003">Cell membrane</keyword>
<dbReference type="PANTHER" id="PTHR30086:SF20">
    <property type="entry name" value="ARGININE EXPORTER PROTEIN ARGO-RELATED"/>
    <property type="match status" value="1"/>
</dbReference>
<dbReference type="GO" id="GO:0015171">
    <property type="term" value="F:amino acid transmembrane transporter activity"/>
    <property type="evidence" value="ECO:0007669"/>
    <property type="project" value="TreeGrafter"/>
</dbReference>